<dbReference type="InterPro" id="IPR052645">
    <property type="entry name" value="Pumilio_domain_protein"/>
</dbReference>
<reference evidence="1 2" key="1">
    <citation type="submission" date="2019-02" db="EMBL/GenBank/DDBJ databases">
        <title>Genome sequencing of the rare red list fungi Dentipellis fragilis.</title>
        <authorList>
            <person name="Buettner E."/>
            <person name="Kellner H."/>
        </authorList>
    </citation>
    <scope>NUCLEOTIDE SEQUENCE [LARGE SCALE GENOMIC DNA]</scope>
    <source>
        <strain evidence="1 2">DSM 105465</strain>
    </source>
</reference>
<dbReference type="InterPro" id="IPR035979">
    <property type="entry name" value="RBD_domain_sf"/>
</dbReference>
<sequence length="139" mass="14916">MPTRSLWISNLESSVTSEQIIHGFAPYGAIESLRLLPEKGMSSTVSGVNIVHQQSMSSNASSNALPGAARKTTANAGLNDLDAQLQLTQTHALWIGSMPSTTMPVTMLSIFSLYGAIELARVLKPHTQELPFHRLQASG</sequence>
<dbReference type="GO" id="GO:0003676">
    <property type="term" value="F:nucleic acid binding"/>
    <property type="evidence" value="ECO:0007669"/>
    <property type="project" value="InterPro"/>
</dbReference>
<gene>
    <name evidence="1" type="ORF">EVG20_g1410</name>
</gene>
<name>A0A4Y9ZCW0_9AGAM</name>
<evidence type="ECO:0000313" key="1">
    <source>
        <dbReference type="EMBL" id="TFY71598.1"/>
    </source>
</evidence>
<protein>
    <recommendedName>
        <fullName evidence="3">RRM domain-containing protein</fullName>
    </recommendedName>
</protein>
<evidence type="ECO:0008006" key="3">
    <source>
        <dbReference type="Google" id="ProtNLM"/>
    </source>
</evidence>
<dbReference type="GO" id="GO:0000288">
    <property type="term" value="P:nuclear-transcribed mRNA catabolic process, deadenylation-dependent decay"/>
    <property type="evidence" value="ECO:0007669"/>
    <property type="project" value="TreeGrafter"/>
</dbReference>
<dbReference type="STRING" id="205917.A0A4Y9ZCW0"/>
<dbReference type="SUPFAM" id="SSF54928">
    <property type="entry name" value="RNA-binding domain, RBD"/>
    <property type="match status" value="1"/>
</dbReference>
<dbReference type="OrthoDB" id="3261303at2759"/>
<keyword evidence="2" id="KW-1185">Reference proteome</keyword>
<dbReference type="EMBL" id="SEOQ01000044">
    <property type="protein sequence ID" value="TFY71598.1"/>
    <property type="molecule type" value="Genomic_DNA"/>
</dbReference>
<proteinExistence type="predicted"/>
<organism evidence="1 2">
    <name type="scientific">Dentipellis fragilis</name>
    <dbReference type="NCBI Taxonomy" id="205917"/>
    <lineage>
        <taxon>Eukaryota</taxon>
        <taxon>Fungi</taxon>
        <taxon>Dikarya</taxon>
        <taxon>Basidiomycota</taxon>
        <taxon>Agaricomycotina</taxon>
        <taxon>Agaricomycetes</taxon>
        <taxon>Russulales</taxon>
        <taxon>Hericiaceae</taxon>
        <taxon>Dentipellis</taxon>
    </lineage>
</organism>
<accession>A0A4Y9ZCW0</accession>
<dbReference type="PANTHER" id="PTHR47093:SF1">
    <property type="entry name" value="PROTEIN JSN1-RELATED"/>
    <property type="match status" value="1"/>
</dbReference>
<dbReference type="PANTHER" id="PTHR47093">
    <property type="entry name" value="PROTEIN JSN1-RELATED"/>
    <property type="match status" value="1"/>
</dbReference>
<dbReference type="AlphaFoldDB" id="A0A4Y9ZCW0"/>
<dbReference type="Gene3D" id="3.30.70.330">
    <property type="match status" value="1"/>
</dbReference>
<dbReference type="Proteomes" id="UP000298327">
    <property type="component" value="Unassembled WGS sequence"/>
</dbReference>
<dbReference type="InterPro" id="IPR012677">
    <property type="entry name" value="Nucleotide-bd_a/b_plait_sf"/>
</dbReference>
<evidence type="ECO:0000313" key="2">
    <source>
        <dbReference type="Proteomes" id="UP000298327"/>
    </source>
</evidence>
<comment type="caution">
    <text evidence="1">The sequence shown here is derived from an EMBL/GenBank/DDBJ whole genome shotgun (WGS) entry which is preliminary data.</text>
</comment>